<evidence type="ECO:0000313" key="2">
    <source>
        <dbReference type="EMBL" id="EAS06353.2"/>
    </source>
</evidence>
<keyword evidence="1" id="KW-0472">Membrane</keyword>
<gene>
    <name evidence="2" type="ORF">TTHERM_01147120</name>
</gene>
<dbReference type="KEGG" id="tet:TTHERM_01147120"/>
<dbReference type="EMBL" id="GG662298">
    <property type="protein sequence ID" value="EAS06353.2"/>
    <property type="molecule type" value="Genomic_DNA"/>
</dbReference>
<protein>
    <submittedName>
        <fullName evidence="2">Transmembrane protein, putative</fullName>
    </submittedName>
</protein>
<dbReference type="Proteomes" id="UP000009168">
    <property type="component" value="Unassembled WGS sequence"/>
</dbReference>
<evidence type="ECO:0000256" key="1">
    <source>
        <dbReference type="SAM" id="Phobius"/>
    </source>
</evidence>
<sequence>MVLIILYNVSLQFQFLVLQIVVFILHLIYLFYLILSIFNQKIKSSVTIFGKIFRFFYKLIQSKERFDNFIKKNQTSFEVYKRWRFLRNNRKSALFQKNVTTILSVQNSKVSQQNLKRRISQFISQNQVLIQSSFSNSLNKMNSSFLETNSIQTPNKRLVTKSNFGGEKKQLSFQTDVNEKSNFRGQNTILSQLNQLDIKKNKSIITIPNDTSPMQNKKIEQNDQYELSFCGQVKFVQIKTLY</sequence>
<keyword evidence="1 2" id="KW-0812">Transmembrane</keyword>
<reference evidence="3" key="1">
    <citation type="journal article" date="2006" name="PLoS Biol.">
        <title>Macronuclear genome sequence of the ciliate Tetrahymena thermophila, a model eukaryote.</title>
        <authorList>
            <person name="Eisen J.A."/>
            <person name="Coyne R.S."/>
            <person name="Wu M."/>
            <person name="Wu D."/>
            <person name="Thiagarajan M."/>
            <person name="Wortman J.R."/>
            <person name="Badger J.H."/>
            <person name="Ren Q."/>
            <person name="Amedeo P."/>
            <person name="Jones K.M."/>
            <person name="Tallon L.J."/>
            <person name="Delcher A.L."/>
            <person name="Salzberg S.L."/>
            <person name="Silva J.C."/>
            <person name="Haas B.J."/>
            <person name="Majoros W.H."/>
            <person name="Farzad M."/>
            <person name="Carlton J.M."/>
            <person name="Smith R.K. Jr."/>
            <person name="Garg J."/>
            <person name="Pearlman R.E."/>
            <person name="Karrer K.M."/>
            <person name="Sun L."/>
            <person name="Manning G."/>
            <person name="Elde N.C."/>
            <person name="Turkewitz A.P."/>
            <person name="Asai D.J."/>
            <person name="Wilkes D.E."/>
            <person name="Wang Y."/>
            <person name="Cai H."/>
            <person name="Collins K."/>
            <person name="Stewart B.A."/>
            <person name="Lee S.R."/>
            <person name="Wilamowska K."/>
            <person name="Weinberg Z."/>
            <person name="Ruzzo W.L."/>
            <person name="Wloga D."/>
            <person name="Gaertig J."/>
            <person name="Frankel J."/>
            <person name="Tsao C.-C."/>
            <person name="Gorovsky M.A."/>
            <person name="Keeling P.J."/>
            <person name="Waller R.F."/>
            <person name="Patron N.J."/>
            <person name="Cherry J.M."/>
            <person name="Stover N.A."/>
            <person name="Krieger C.J."/>
            <person name="del Toro C."/>
            <person name="Ryder H.F."/>
            <person name="Williamson S.C."/>
            <person name="Barbeau R.A."/>
            <person name="Hamilton E.P."/>
            <person name="Orias E."/>
        </authorList>
    </citation>
    <scope>NUCLEOTIDE SEQUENCE [LARGE SCALE GENOMIC DNA]</scope>
    <source>
        <strain evidence="3">SB210</strain>
    </source>
</reference>
<feature type="transmembrane region" description="Helical" evidence="1">
    <location>
        <begin position="12"/>
        <end position="35"/>
    </location>
</feature>
<dbReference type="InParanoid" id="Q24F02"/>
<organism evidence="2 3">
    <name type="scientific">Tetrahymena thermophila (strain SB210)</name>
    <dbReference type="NCBI Taxonomy" id="312017"/>
    <lineage>
        <taxon>Eukaryota</taxon>
        <taxon>Sar</taxon>
        <taxon>Alveolata</taxon>
        <taxon>Ciliophora</taxon>
        <taxon>Intramacronucleata</taxon>
        <taxon>Oligohymenophorea</taxon>
        <taxon>Hymenostomatida</taxon>
        <taxon>Tetrahymenina</taxon>
        <taxon>Tetrahymenidae</taxon>
        <taxon>Tetrahymena</taxon>
    </lineage>
</organism>
<proteinExistence type="predicted"/>
<keyword evidence="1" id="KW-1133">Transmembrane helix</keyword>
<name>Q24F02_TETTS</name>
<keyword evidence="3" id="KW-1185">Reference proteome</keyword>
<dbReference type="HOGENOM" id="CLU_2089677_0_0_1"/>
<dbReference type="GeneID" id="7833120"/>
<dbReference type="AlphaFoldDB" id="Q24F02"/>
<dbReference type="RefSeq" id="XP_001026598.2">
    <property type="nucleotide sequence ID" value="XM_001026598.2"/>
</dbReference>
<evidence type="ECO:0000313" key="3">
    <source>
        <dbReference type="Proteomes" id="UP000009168"/>
    </source>
</evidence>
<accession>Q24F02</accession>